<dbReference type="PANTHER" id="PTHR30146:SF109">
    <property type="entry name" value="HTH-TYPE TRANSCRIPTIONAL REGULATOR GALS"/>
    <property type="match status" value="1"/>
</dbReference>
<evidence type="ECO:0000259" key="4">
    <source>
        <dbReference type="PROSITE" id="PS50932"/>
    </source>
</evidence>
<protein>
    <submittedName>
        <fullName evidence="5">LacI family transcriptional regulator</fullName>
    </submittedName>
</protein>
<keyword evidence="1" id="KW-0805">Transcription regulation</keyword>
<dbReference type="SUPFAM" id="SSF53822">
    <property type="entry name" value="Periplasmic binding protein-like I"/>
    <property type="match status" value="1"/>
</dbReference>
<dbReference type="Proteomes" id="UP000280668">
    <property type="component" value="Unassembled WGS sequence"/>
</dbReference>
<dbReference type="RefSeq" id="WP_123304829.1">
    <property type="nucleotide sequence ID" value="NZ_RKHK01000001.1"/>
</dbReference>
<dbReference type="PROSITE" id="PS50932">
    <property type="entry name" value="HTH_LACI_2"/>
    <property type="match status" value="1"/>
</dbReference>
<comment type="caution">
    <text evidence="5">The sequence shown here is derived from an EMBL/GenBank/DDBJ whole genome shotgun (WGS) entry which is preliminary data.</text>
</comment>
<evidence type="ECO:0000313" key="5">
    <source>
        <dbReference type="EMBL" id="ROR74485.1"/>
    </source>
</evidence>
<dbReference type="EMBL" id="RKHK01000001">
    <property type="protein sequence ID" value="ROR74485.1"/>
    <property type="molecule type" value="Genomic_DNA"/>
</dbReference>
<dbReference type="AlphaFoldDB" id="A0A3N2BGX7"/>
<feature type="domain" description="HTH lacI-type" evidence="4">
    <location>
        <begin position="11"/>
        <end position="65"/>
    </location>
</feature>
<keyword evidence="2" id="KW-0238">DNA-binding</keyword>
<dbReference type="OrthoDB" id="37081at2"/>
<dbReference type="CDD" id="cd06267">
    <property type="entry name" value="PBP1_LacI_sugar_binding-like"/>
    <property type="match status" value="1"/>
</dbReference>
<dbReference type="Gene3D" id="1.10.260.40">
    <property type="entry name" value="lambda repressor-like DNA-binding domains"/>
    <property type="match status" value="1"/>
</dbReference>
<dbReference type="InterPro" id="IPR001761">
    <property type="entry name" value="Peripla_BP/Lac1_sug-bd_dom"/>
</dbReference>
<name>A0A3N2BGX7_9MICO</name>
<reference evidence="5 6" key="1">
    <citation type="submission" date="2018-11" db="EMBL/GenBank/DDBJ databases">
        <title>Sequencing the genomes of 1000 actinobacteria strains.</title>
        <authorList>
            <person name="Klenk H.-P."/>
        </authorList>
    </citation>
    <scope>NUCLEOTIDE SEQUENCE [LARGE SCALE GENOMIC DNA]</scope>
    <source>
        <strain evidence="5 6">DSM 11294</strain>
    </source>
</reference>
<dbReference type="Gene3D" id="3.40.50.2300">
    <property type="match status" value="2"/>
</dbReference>
<dbReference type="GO" id="GO:0000976">
    <property type="term" value="F:transcription cis-regulatory region binding"/>
    <property type="evidence" value="ECO:0007669"/>
    <property type="project" value="TreeGrafter"/>
</dbReference>
<dbReference type="PANTHER" id="PTHR30146">
    <property type="entry name" value="LACI-RELATED TRANSCRIPTIONAL REPRESSOR"/>
    <property type="match status" value="1"/>
</dbReference>
<sequence>MNRGPSTPKKPTLRDVAELAGVSPMTASRVVAGSPGVSPDLVKRVRSAVKKLGYARNEAARLMRPGQRSGLLGVIVTNIDNPYYAQVLLGIESAAQSSGRLIITGISHNDPALEAQLVRDLVARNIDGLIVVPASADAPHLAAVAARGVPLVLASRSIQQGGADTILVDDIGGASTAVADMLTEGRHPIAFVGGPDAIATAARRYEGYVLAHTRAGLVPDPEMVLRLPPDRDAVGAATRALLALPEPPKAFFTTNNRYTVAVLRVLLQAHLDTDDQPPLVGFDTFELADLLPYPLRLIDHDAHALGRLAAELAIRRIDGGEQTPPVTTTLPSTVALNGATSHRAVTS</sequence>
<organism evidence="5 6">
    <name type="scientific">Bogoriella caseilytica</name>
    <dbReference type="NCBI Taxonomy" id="56055"/>
    <lineage>
        <taxon>Bacteria</taxon>
        <taxon>Bacillati</taxon>
        <taxon>Actinomycetota</taxon>
        <taxon>Actinomycetes</taxon>
        <taxon>Micrococcales</taxon>
        <taxon>Bogoriellaceae</taxon>
        <taxon>Bogoriella</taxon>
    </lineage>
</organism>
<dbReference type="SMART" id="SM00354">
    <property type="entry name" value="HTH_LACI"/>
    <property type="match status" value="1"/>
</dbReference>
<dbReference type="GO" id="GO:0003700">
    <property type="term" value="F:DNA-binding transcription factor activity"/>
    <property type="evidence" value="ECO:0007669"/>
    <property type="project" value="TreeGrafter"/>
</dbReference>
<evidence type="ECO:0000256" key="2">
    <source>
        <dbReference type="ARBA" id="ARBA00023125"/>
    </source>
</evidence>
<keyword evidence="6" id="KW-1185">Reference proteome</keyword>
<dbReference type="InterPro" id="IPR000843">
    <property type="entry name" value="HTH_LacI"/>
</dbReference>
<dbReference type="Pfam" id="PF00356">
    <property type="entry name" value="LacI"/>
    <property type="match status" value="1"/>
</dbReference>
<dbReference type="SUPFAM" id="SSF47413">
    <property type="entry name" value="lambda repressor-like DNA-binding domains"/>
    <property type="match status" value="1"/>
</dbReference>
<gene>
    <name evidence="5" type="ORF">EDD31_2901</name>
</gene>
<evidence type="ECO:0000256" key="1">
    <source>
        <dbReference type="ARBA" id="ARBA00023015"/>
    </source>
</evidence>
<dbReference type="CDD" id="cd01392">
    <property type="entry name" value="HTH_LacI"/>
    <property type="match status" value="1"/>
</dbReference>
<evidence type="ECO:0000313" key="6">
    <source>
        <dbReference type="Proteomes" id="UP000280668"/>
    </source>
</evidence>
<dbReference type="PROSITE" id="PS00356">
    <property type="entry name" value="HTH_LACI_1"/>
    <property type="match status" value="1"/>
</dbReference>
<accession>A0A3N2BGX7</accession>
<evidence type="ECO:0000256" key="3">
    <source>
        <dbReference type="ARBA" id="ARBA00023163"/>
    </source>
</evidence>
<dbReference type="InterPro" id="IPR010982">
    <property type="entry name" value="Lambda_DNA-bd_dom_sf"/>
</dbReference>
<proteinExistence type="predicted"/>
<dbReference type="Pfam" id="PF00532">
    <property type="entry name" value="Peripla_BP_1"/>
    <property type="match status" value="1"/>
</dbReference>
<keyword evidence="3" id="KW-0804">Transcription</keyword>
<dbReference type="InterPro" id="IPR028082">
    <property type="entry name" value="Peripla_BP_I"/>
</dbReference>